<dbReference type="InterPro" id="IPR013083">
    <property type="entry name" value="Znf_RING/FYVE/PHD"/>
</dbReference>
<dbReference type="InterPro" id="IPR043312">
    <property type="entry name" value="AtBBR-like"/>
</dbReference>
<sequence>MEGDKREDVEAKHREFTEDEMNGKVAQSETSTSSVLDLAFEQSSRQPFTALSQEDSDLALARALQEQERAYMMLRRNAESSDYETSGSGNYDHEYYIDDSGENEDEVDANADDFEREALADGDHEEVDASLFESDEAYARALQEAEDRLLTAQMMALAGINDREEDDNEDNDSTSRDAWQDVDPDNMLYEELVALSEVVGIQSRGLAPDLISSLPLSKYVPESPSSSNSERCVICHLEYEGGDMILTLPCKHQYHSDCIKKWLQINKVCPVCSVEVSDKTNH</sequence>
<feature type="compositionally biased region" description="Acidic residues" evidence="2">
    <location>
        <begin position="97"/>
        <end position="106"/>
    </location>
</feature>
<evidence type="ECO:0000313" key="4">
    <source>
        <dbReference type="EMBL" id="ABK26080.1"/>
    </source>
</evidence>
<organism evidence="4">
    <name type="scientific">Picea sitchensis</name>
    <name type="common">Sitka spruce</name>
    <name type="synonym">Pinus sitchensis</name>
    <dbReference type="NCBI Taxonomy" id="3332"/>
    <lineage>
        <taxon>Eukaryota</taxon>
        <taxon>Viridiplantae</taxon>
        <taxon>Streptophyta</taxon>
        <taxon>Embryophyta</taxon>
        <taxon>Tracheophyta</taxon>
        <taxon>Spermatophyta</taxon>
        <taxon>Pinopsida</taxon>
        <taxon>Pinidae</taxon>
        <taxon>Conifers I</taxon>
        <taxon>Pinales</taxon>
        <taxon>Pinaceae</taxon>
        <taxon>Picea</taxon>
    </lineage>
</organism>
<proteinExistence type="evidence at transcript level"/>
<accession>A9NZL9</accession>
<protein>
    <recommendedName>
        <fullName evidence="3">RING-type domain-containing protein</fullName>
    </recommendedName>
</protein>
<evidence type="ECO:0000256" key="1">
    <source>
        <dbReference type="PROSITE-ProRule" id="PRU00175"/>
    </source>
</evidence>
<feature type="compositionally biased region" description="Acidic residues" evidence="2">
    <location>
        <begin position="163"/>
        <end position="172"/>
    </location>
</feature>
<feature type="region of interest" description="Disordered" evidence="2">
    <location>
        <begin position="79"/>
        <end position="106"/>
    </location>
</feature>
<dbReference type="Gene3D" id="3.30.40.10">
    <property type="entry name" value="Zinc/RING finger domain, C3HC4 (zinc finger)"/>
    <property type="match status" value="1"/>
</dbReference>
<evidence type="ECO:0000256" key="2">
    <source>
        <dbReference type="SAM" id="MobiDB-lite"/>
    </source>
</evidence>
<dbReference type="FunFam" id="3.30.40.10:FF:000417">
    <property type="entry name" value="E3 ubiquitin ligase BIG BROTHER-related"/>
    <property type="match status" value="1"/>
</dbReference>
<dbReference type="AlphaFoldDB" id="A9NZL9"/>
<name>A9NZL9_PICSI</name>
<dbReference type="SUPFAM" id="SSF57850">
    <property type="entry name" value="RING/U-box"/>
    <property type="match status" value="1"/>
</dbReference>
<feature type="region of interest" description="Disordered" evidence="2">
    <location>
        <begin position="160"/>
        <end position="180"/>
    </location>
</feature>
<dbReference type="GO" id="GO:0008270">
    <property type="term" value="F:zinc ion binding"/>
    <property type="evidence" value="ECO:0007669"/>
    <property type="project" value="UniProtKB-KW"/>
</dbReference>
<dbReference type="SMART" id="SM00184">
    <property type="entry name" value="RING"/>
    <property type="match status" value="1"/>
</dbReference>
<feature type="compositionally biased region" description="Polar residues" evidence="2">
    <location>
        <begin position="25"/>
        <end position="38"/>
    </location>
</feature>
<dbReference type="PANTHER" id="PTHR47530:SF4">
    <property type="entry name" value="E3 UBIQUITIN LIGASE BIG BROTHER-RELATED"/>
    <property type="match status" value="1"/>
</dbReference>
<feature type="region of interest" description="Disordered" evidence="2">
    <location>
        <begin position="1"/>
        <end position="38"/>
    </location>
</feature>
<dbReference type="PROSITE" id="PS50089">
    <property type="entry name" value="ZF_RING_2"/>
    <property type="match status" value="1"/>
</dbReference>
<reference evidence="4" key="1">
    <citation type="journal article" date="2008" name="BMC Genomics">
        <title>A conifer genomics resource of 200,000 spruce (Picea spp.) ESTs and 6,464 high-quality, sequence-finished full-length cDNAs for Sitka spruce (Picea sitchensis).</title>
        <authorList>
            <person name="Ralph S.G."/>
            <person name="Chun H.J."/>
            <person name="Kolosova N."/>
            <person name="Cooper D."/>
            <person name="Oddy C."/>
            <person name="Ritland C.E."/>
            <person name="Kirkpatrick R."/>
            <person name="Moore R."/>
            <person name="Barber S."/>
            <person name="Holt R.A."/>
            <person name="Jones S.J."/>
            <person name="Marra M.A."/>
            <person name="Douglas C.J."/>
            <person name="Ritland K."/>
            <person name="Bohlmann J."/>
        </authorList>
    </citation>
    <scope>NUCLEOTIDE SEQUENCE</scope>
    <source>
        <tissue evidence="4">Green portion of the leader tissue</tissue>
    </source>
</reference>
<evidence type="ECO:0000259" key="3">
    <source>
        <dbReference type="PROSITE" id="PS50089"/>
    </source>
</evidence>
<keyword evidence="1" id="KW-0862">Zinc</keyword>
<dbReference type="EMBL" id="EF086824">
    <property type="protein sequence ID" value="ABK26080.1"/>
    <property type="molecule type" value="mRNA"/>
</dbReference>
<keyword evidence="1" id="KW-0479">Metal-binding</keyword>
<feature type="compositionally biased region" description="Basic and acidic residues" evidence="2">
    <location>
        <begin position="1"/>
        <end position="16"/>
    </location>
</feature>
<dbReference type="PANTHER" id="PTHR47530">
    <property type="entry name" value="E3 UBIQUITIN LIGASE BIG BROTHER-RELATED"/>
    <property type="match status" value="1"/>
</dbReference>
<dbReference type="Pfam" id="PF13639">
    <property type="entry name" value="zf-RING_2"/>
    <property type="match status" value="1"/>
</dbReference>
<dbReference type="InterPro" id="IPR001841">
    <property type="entry name" value="Znf_RING"/>
</dbReference>
<keyword evidence="1" id="KW-0863">Zinc-finger</keyword>
<feature type="domain" description="RING-type" evidence="3">
    <location>
        <begin position="232"/>
        <end position="273"/>
    </location>
</feature>